<reference evidence="2" key="1">
    <citation type="submission" date="2021-01" db="EMBL/GenBank/DDBJ databases">
        <authorList>
            <consortium name="Genoscope - CEA"/>
            <person name="William W."/>
        </authorList>
    </citation>
    <scope>NUCLEOTIDE SEQUENCE</scope>
</reference>
<feature type="region of interest" description="Disordered" evidence="1">
    <location>
        <begin position="68"/>
        <end position="89"/>
    </location>
</feature>
<evidence type="ECO:0000313" key="2">
    <source>
        <dbReference type="EMBL" id="CAD8047001.1"/>
    </source>
</evidence>
<organism evidence="2 3">
    <name type="scientific">Paramecium sonneborni</name>
    <dbReference type="NCBI Taxonomy" id="65129"/>
    <lineage>
        <taxon>Eukaryota</taxon>
        <taxon>Sar</taxon>
        <taxon>Alveolata</taxon>
        <taxon>Ciliophora</taxon>
        <taxon>Intramacronucleata</taxon>
        <taxon>Oligohymenophorea</taxon>
        <taxon>Peniculida</taxon>
        <taxon>Parameciidae</taxon>
        <taxon>Paramecium</taxon>
    </lineage>
</organism>
<sequence>MSYREKPDYKYFQYLFRKMTFQQKVEYRFDWLDENYQESKSGSISPPKQQSIKAMDILHLMQQIYSPKQQKQSEEFDDTGLSKRESNGRLSIGNNSYNFLSCENRLNLRHKSTSSLNESNQQYRDIQPEGSCMIAYQRNVRFGPFQNEINNTPKQVERSPLRKIRLEFFIN</sequence>
<evidence type="ECO:0000313" key="3">
    <source>
        <dbReference type="Proteomes" id="UP000692954"/>
    </source>
</evidence>
<accession>A0A8S1JWX0</accession>
<name>A0A8S1JWX0_9CILI</name>
<keyword evidence="3" id="KW-1185">Reference proteome</keyword>
<dbReference type="AlphaFoldDB" id="A0A8S1JWX0"/>
<protein>
    <submittedName>
        <fullName evidence="2">Uncharacterized protein</fullName>
    </submittedName>
</protein>
<proteinExistence type="predicted"/>
<evidence type="ECO:0000256" key="1">
    <source>
        <dbReference type="SAM" id="MobiDB-lite"/>
    </source>
</evidence>
<dbReference type="Proteomes" id="UP000692954">
    <property type="component" value="Unassembled WGS sequence"/>
</dbReference>
<gene>
    <name evidence="2" type="ORF">PSON_ATCC_30995.1.T0020173</name>
</gene>
<dbReference type="EMBL" id="CAJJDN010000002">
    <property type="protein sequence ID" value="CAD8047001.1"/>
    <property type="molecule type" value="Genomic_DNA"/>
</dbReference>
<comment type="caution">
    <text evidence="2">The sequence shown here is derived from an EMBL/GenBank/DDBJ whole genome shotgun (WGS) entry which is preliminary data.</text>
</comment>